<keyword evidence="12" id="KW-1185">Reference proteome</keyword>
<feature type="transmembrane region" description="Helical" evidence="9">
    <location>
        <begin position="69"/>
        <end position="92"/>
    </location>
</feature>
<dbReference type="GO" id="GO:0046513">
    <property type="term" value="P:ceramide biosynthetic process"/>
    <property type="evidence" value="ECO:0007669"/>
    <property type="project" value="TreeGrafter"/>
</dbReference>
<feature type="transmembrane region" description="Helical" evidence="9">
    <location>
        <begin position="327"/>
        <end position="349"/>
    </location>
</feature>
<feature type="transmembrane region" description="Helical" evidence="9">
    <location>
        <begin position="38"/>
        <end position="57"/>
    </location>
</feature>
<keyword evidence="8 9" id="KW-0472">Membrane</keyword>
<comment type="caution">
    <text evidence="11">The sequence shown here is derived from an EMBL/GenBank/DDBJ whole genome shotgun (WGS) entry which is preliminary data.</text>
</comment>
<dbReference type="GO" id="GO:0005886">
    <property type="term" value="C:plasma membrane"/>
    <property type="evidence" value="ECO:0007669"/>
    <property type="project" value="TreeGrafter"/>
</dbReference>
<dbReference type="EMBL" id="SWLB01000006">
    <property type="protein sequence ID" value="KAF3337667.1"/>
    <property type="molecule type" value="Genomic_DNA"/>
</dbReference>
<dbReference type="InterPro" id="IPR045221">
    <property type="entry name" value="Sphingomyelin_synth-like"/>
</dbReference>
<evidence type="ECO:0000256" key="1">
    <source>
        <dbReference type="ARBA" id="ARBA00004141"/>
    </source>
</evidence>
<evidence type="ECO:0000313" key="12">
    <source>
        <dbReference type="Proteomes" id="UP000623129"/>
    </source>
</evidence>
<dbReference type="PANTHER" id="PTHR21290:SF25">
    <property type="entry name" value="SPHINGOMYELIN SYNTHASE-RELATED PROTEIN 1"/>
    <property type="match status" value="1"/>
</dbReference>
<evidence type="ECO:0000313" key="11">
    <source>
        <dbReference type="EMBL" id="KAF3337667.1"/>
    </source>
</evidence>
<keyword evidence="3" id="KW-0808">Transferase</keyword>
<accession>A0A833RA78</accession>
<feature type="transmembrane region" description="Helical" evidence="9">
    <location>
        <begin position="12"/>
        <end position="32"/>
    </location>
</feature>
<evidence type="ECO:0000256" key="3">
    <source>
        <dbReference type="ARBA" id="ARBA00022679"/>
    </source>
</evidence>
<feature type="transmembrane region" description="Helical" evidence="9">
    <location>
        <begin position="404"/>
        <end position="425"/>
    </location>
</feature>
<keyword evidence="5" id="KW-0746">Sphingolipid metabolism</keyword>
<dbReference type="Proteomes" id="UP000623129">
    <property type="component" value="Unassembled WGS sequence"/>
</dbReference>
<dbReference type="GO" id="GO:0047493">
    <property type="term" value="F:ceramide cholinephosphotransferase activity"/>
    <property type="evidence" value="ECO:0007669"/>
    <property type="project" value="TreeGrafter"/>
</dbReference>
<dbReference type="PANTHER" id="PTHR21290">
    <property type="entry name" value="SPHINGOMYELIN SYNTHETASE"/>
    <property type="match status" value="1"/>
</dbReference>
<reference evidence="11" key="1">
    <citation type="submission" date="2020-01" db="EMBL/GenBank/DDBJ databases">
        <title>Genome sequence of Kobresia littledalei, the first chromosome-level genome in the family Cyperaceae.</title>
        <authorList>
            <person name="Qu G."/>
        </authorList>
    </citation>
    <scope>NUCLEOTIDE SEQUENCE</scope>
    <source>
        <strain evidence="11">C.B.Clarke</strain>
        <tissue evidence="11">Leaf</tissue>
    </source>
</reference>
<name>A0A833RA78_9POAL</name>
<protein>
    <recommendedName>
        <fullName evidence="10">Sphingomyelin synthase-like domain-containing protein</fullName>
    </recommendedName>
</protein>
<dbReference type="OrthoDB" id="422827at2759"/>
<dbReference type="Pfam" id="PF14360">
    <property type="entry name" value="PAP2_C"/>
    <property type="match status" value="1"/>
</dbReference>
<dbReference type="AlphaFoldDB" id="A0A833RA78"/>
<dbReference type="InterPro" id="IPR025749">
    <property type="entry name" value="Sphingomyelin_synth-like_dom"/>
</dbReference>
<evidence type="ECO:0000256" key="9">
    <source>
        <dbReference type="SAM" id="Phobius"/>
    </source>
</evidence>
<keyword evidence="4 9" id="KW-0812">Transmembrane</keyword>
<feature type="transmembrane region" description="Helical" evidence="9">
    <location>
        <begin position="291"/>
        <end position="315"/>
    </location>
</feature>
<proteinExistence type="inferred from homology"/>
<evidence type="ECO:0000256" key="4">
    <source>
        <dbReference type="ARBA" id="ARBA00022692"/>
    </source>
</evidence>
<organism evidence="11 12">
    <name type="scientific">Carex littledalei</name>
    <dbReference type="NCBI Taxonomy" id="544730"/>
    <lineage>
        <taxon>Eukaryota</taxon>
        <taxon>Viridiplantae</taxon>
        <taxon>Streptophyta</taxon>
        <taxon>Embryophyta</taxon>
        <taxon>Tracheophyta</taxon>
        <taxon>Spermatophyta</taxon>
        <taxon>Magnoliopsida</taxon>
        <taxon>Liliopsida</taxon>
        <taxon>Poales</taxon>
        <taxon>Cyperaceae</taxon>
        <taxon>Cyperoideae</taxon>
        <taxon>Cariceae</taxon>
        <taxon>Carex</taxon>
        <taxon>Carex subgen. Euthyceras</taxon>
    </lineage>
</organism>
<keyword evidence="6 9" id="KW-1133">Transmembrane helix</keyword>
<evidence type="ECO:0000256" key="7">
    <source>
        <dbReference type="ARBA" id="ARBA00023098"/>
    </source>
</evidence>
<dbReference type="GO" id="GO:0033188">
    <property type="term" value="F:sphingomyelin synthase activity"/>
    <property type="evidence" value="ECO:0007669"/>
    <property type="project" value="TreeGrafter"/>
</dbReference>
<comment type="similarity">
    <text evidence="2">Belongs to the sphingomyelin synthase family.</text>
</comment>
<gene>
    <name evidence="11" type="ORF">FCM35_KLT18254</name>
</gene>
<sequence length="429" mass="48960">MAADRSKRFVPALGIGTVAIAYVCVDYLQHVRPTWHDWLMPAFWVVLVLSTVYHILLYRHWSKELRSALPFLGSVVFLLLAFLFETISVRFVTAVLGLDWHRSANPLPDTGQWFLLELNEKLPKAFVTLLRAHITTLHHYLVIFVMLAFSVTFGSIKPPGLGFAARYIFTMAVGRLLRAFTFISTILPSPRPWCALVRYRVPHYPHPWAQKYYEPYASDPNAISRLLQLDSAYVEVKEYPAEFIPDWGKMSFLANILRPNVGEGSTWYQLLKRASGGCNDLMYSGHMLVSVLTAMAWTEAYGGWTSAILWVLVLHSAQREIRERNHYTVDCIVAIYVGILLWRATSFIWSAKDTSKARRAAKFDEVRTRLVQSARDYDVDEIREILEEIEIAGQDKETLSKRTIMVFGSVVVLFTFTIVVLALTLTTDG</sequence>
<evidence type="ECO:0000256" key="2">
    <source>
        <dbReference type="ARBA" id="ARBA00005441"/>
    </source>
</evidence>
<keyword evidence="7" id="KW-0443">Lipid metabolism</keyword>
<feature type="domain" description="Sphingomyelin synthase-like" evidence="10">
    <location>
        <begin position="277"/>
        <end position="343"/>
    </location>
</feature>
<dbReference type="GO" id="GO:0005789">
    <property type="term" value="C:endoplasmic reticulum membrane"/>
    <property type="evidence" value="ECO:0007669"/>
    <property type="project" value="TreeGrafter"/>
</dbReference>
<evidence type="ECO:0000256" key="6">
    <source>
        <dbReference type="ARBA" id="ARBA00022989"/>
    </source>
</evidence>
<evidence type="ECO:0000256" key="8">
    <source>
        <dbReference type="ARBA" id="ARBA00023136"/>
    </source>
</evidence>
<comment type="subcellular location">
    <subcellularLocation>
        <location evidence="1">Membrane</location>
        <topology evidence="1">Multi-pass membrane protein</topology>
    </subcellularLocation>
</comment>
<feature type="transmembrane region" description="Helical" evidence="9">
    <location>
        <begin position="137"/>
        <end position="156"/>
    </location>
</feature>
<evidence type="ECO:0000259" key="10">
    <source>
        <dbReference type="Pfam" id="PF14360"/>
    </source>
</evidence>
<dbReference type="GO" id="GO:0000139">
    <property type="term" value="C:Golgi membrane"/>
    <property type="evidence" value="ECO:0007669"/>
    <property type="project" value="TreeGrafter"/>
</dbReference>
<evidence type="ECO:0000256" key="5">
    <source>
        <dbReference type="ARBA" id="ARBA00022919"/>
    </source>
</evidence>